<proteinExistence type="predicted"/>
<evidence type="ECO:0000313" key="1">
    <source>
        <dbReference type="EMBL" id="MFB9526114.1"/>
    </source>
</evidence>
<dbReference type="RefSeq" id="WP_346122931.1">
    <property type="nucleotide sequence ID" value="NZ_BAAAXC010000014.1"/>
</dbReference>
<gene>
    <name evidence="1" type="ORF">ACFFRN_05750</name>
</gene>
<name>A0ABV5PSC9_9ACTN</name>
<protein>
    <submittedName>
        <fullName evidence="1">Uncharacterized protein</fullName>
    </submittedName>
</protein>
<comment type="caution">
    <text evidence="1">The sequence shown here is derived from an EMBL/GenBank/DDBJ whole genome shotgun (WGS) entry which is preliminary data.</text>
</comment>
<evidence type="ECO:0000313" key="2">
    <source>
        <dbReference type="Proteomes" id="UP001589646"/>
    </source>
</evidence>
<keyword evidence="2" id="KW-1185">Reference proteome</keyword>
<reference evidence="1 2" key="1">
    <citation type="submission" date="2024-09" db="EMBL/GenBank/DDBJ databases">
        <authorList>
            <person name="Sun Q."/>
            <person name="Mori K."/>
        </authorList>
    </citation>
    <scope>NUCLEOTIDE SEQUENCE [LARGE SCALE GENOMIC DNA]</scope>
    <source>
        <strain evidence="1 2">JCM 3323</strain>
    </source>
</reference>
<accession>A0ABV5PSC9</accession>
<dbReference type="Proteomes" id="UP001589646">
    <property type="component" value="Unassembled WGS sequence"/>
</dbReference>
<dbReference type="EMBL" id="JBHMCE010000002">
    <property type="protein sequence ID" value="MFB9526114.1"/>
    <property type="molecule type" value="Genomic_DNA"/>
</dbReference>
<organism evidence="1 2">
    <name type="scientific">Nonomuraea roseola</name>
    <dbReference type="NCBI Taxonomy" id="46179"/>
    <lineage>
        <taxon>Bacteria</taxon>
        <taxon>Bacillati</taxon>
        <taxon>Actinomycetota</taxon>
        <taxon>Actinomycetes</taxon>
        <taxon>Streptosporangiales</taxon>
        <taxon>Streptosporangiaceae</taxon>
        <taxon>Nonomuraea</taxon>
    </lineage>
</organism>
<sequence length="79" mass="8776">MTDPVTVPEAVAGLSHKVNFLACFSSRFSARRDRVVATCAPLLMGDAGCLMCRRDFAYGQEQDIEYEKGAKLRLPFAYL</sequence>